<evidence type="ECO:0000259" key="1">
    <source>
        <dbReference type="SMART" id="SM00849"/>
    </source>
</evidence>
<dbReference type="Proteomes" id="UP000886893">
    <property type="component" value="Unassembled WGS sequence"/>
</dbReference>
<dbReference type="PANTHER" id="PTHR47619">
    <property type="entry name" value="METALLO-HYDROLASE YYCJ-RELATED"/>
    <property type="match status" value="1"/>
</dbReference>
<dbReference type="PANTHER" id="PTHR47619:SF1">
    <property type="entry name" value="EXODEOXYRIBONUCLEASE WALJ"/>
    <property type="match status" value="1"/>
</dbReference>
<dbReference type="InterPro" id="IPR001279">
    <property type="entry name" value="Metallo-B-lactamas"/>
</dbReference>
<dbReference type="SUPFAM" id="SSF56281">
    <property type="entry name" value="Metallo-hydrolase/oxidoreductase"/>
    <property type="match status" value="1"/>
</dbReference>
<evidence type="ECO:0000313" key="3">
    <source>
        <dbReference type="Proteomes" id="UP000886893"/>
    </source>
</evidence>
<feature type="domain" description="Metallo-beta-lactamase" evidence="1">
    <location>
        <begin position="12"/>
        <end position="180"/>
    </location>
</feature>
<protein>
    <submittedName>
        <fullName evidence="2">MBL fold metallo-hydrolase</fullName>
    </submittedName>
</protein>
<dbReference type="InterPro" id="IPR036866">
    <property type="entry name" value="RibonucZ/Hydroxyglut_hydro"/>
</dbReference>
<reference evidence="2" key="2">
    <citation type="journal article" date="2021" name="PeerJ">
        <title>Extensive microbial diversity within the chicken gut microbiome revealed by metagenomics and culture.</title>
        <authorList>
            <person name="Gilroy R."/>
            <person name="Ravi A."/>
            <person name="Getino M."/>
            <person name="Pursley I."/>
            <person name="Horton D.L."/>
            <person name="Alikhan N.F."/>
            <person name="Baker D."/>
            <person name="Gharbi K."/>
            <person name="Hall N."/>
            <person name="Watson M."/>
            <person name="Adriaenssens E.M."/>
            <person name="Foster-Nyarko E."/>
            <person name="Jarju S."/>
            <person name="Secka A."/>
            <person name="Antonio M."/>
            <person name="Oren A."/>
            <person name="Chaudhuri R.R."/>
            <person name="La Ragione R."/>
            <person name="Hildebrand F."/>
            <person name="Pallen M.J."/>
        </authorList>
    </citation>
    <scope>NUCLEOTIDE SEQUENCE</scope>
    <source>
        <strain evidence="2">14508</strain>
    </source>
</reference>
<dbReference type="AlphaFoldDB" id="A0A9D1G875"/>
<sequence length="257" mass="29751">MKYFVLSSGSKGNSTALVNDKNEILLIDCGLSLNELNKRLSQAHLSFQQIKAVIITHLHKDHCVCLRAFDKEMIYAHVDSQLDLLADHQLHDYENIDILGFHLLVLPMSHDIEGTIGFLIDYQNEKMAYITDTGYVHVQIQRLMNNCHYYLIESNHDPRMLMLSHRPMYLKQRILSIKGHLSNQDCCVTLSNVMGPNTKEICFLHRSLETNTEELIIQTFYTVMKHREIDVSHIILKIAKQDRCLEGEEIYEPQIEG</sequence>
<organism evidence="2 3">
    <name type="scientific">Candidatus Caccosoma faecigallinarum</name>
    <dbReference type="NCBI Taxonomy" id="2840720"/>
    <lineage>
        <taxon>Bacteria</taxon>
        <taxon>Bacillati</taxon>
        <taxon>Bacillota</taxon>
        <taxon>Bacillota incertae sedis</taxon>
        <taxon>Candidatus Caccosoma</taxon>
    </lineage>
</organism>
<proteinExistence type="predicted"/>
<dbReference type="SMART" id="SM00849">
    <property type="entry name" value="Lactamase_B"/>
    <property type="match status" value="1"/>
</dbReference>
<reference evidence="2" key="1">
    <citation type="submission" date="2020-10" db="EMBL/GenBank/DDBJ databases">
        <authorList>
            <person name="Gilroy R."/>
        </authorList>
    </citation>
    <scope>NUCLEOTIDE SEQUENCE</scope>
    <source>
        <strain evidence="2">14508</strain>
    </source>
</reference>
<gene>
    <name evidence="2" type="ORF">IAD04_02295</name>
</gene>
<dbReference type="EMBL" id="DVKI01000073">
    <property type="protein sequence ID" value="HIT17195.1"/>
    <property type="molecule type" value="Genomic_DNA"/>
</dbReference>
<comment type="caution">
    <text evidence="2">The sequence shown here is derived from an EMBL/GenBank/DDBJ whole genome shotgun (WGS) entry which is preliminary data.</text>
</comment>
<name>A0A9D1G875_9FIRM</name>
<evidence type="ECO:0000313" key="2">
    <source>
        <dbReference type="EMBL" id="HIT17195.1"/>
    </source>
</evidence>
<dbReference type="Gene3D" id="3.60.15.10">
    <property type="entry name" value="Ribonuclease Z/Hydroxyacylglutathione hydrolase-like"/>
    <property type="match status" value="1"/>
</dbReference>
<accession>A0A9D1G875</accession>
<dbReference type="InterPro" id="IPR052533">
    <property type="entry name" value="WalJ/YycJ-like"/>
</dbReference>
<dbReference type="Pfam" id="PF12706">
    <property type="entry name" value="Lactamase_B_2"/>
    <property type="match status" value="1"/>
</dbReference>